<proteinExistence type="predicted"/>
<evidence type="ECO:0000313" key="3">
    <source>
        <dbReference type="EMBL" id="NHQ72928.1"/>
    </source>
</evidence>
<feature type="compositionally biased region" description="Basic and acidic residues" evidence="1">
    <location>
        <begin position="162"/>
        <end position="181"/>
    </location>
</feature>
<organism evidence="3 4">
    <name type="scientific">Roseovarius gahaiensis</name>
    <dbReference type="NCBI Taxonomy" id="2716691"/>
    <lineage>
        <taxon>Bacteria</taxon>
        <taxon>Pseudomonadati</taxon>
        <taxon>Pseudomonadota</taxon>
        <taxon>Alphaproteobacteria</taxon>
        <taxon>Rhodobacterales</taxon>
        <taxon>Roseobacteraceae</taxon>
        <taxon>Roseovarius</taxon>
    </lineage>
</organism>
<keyword evidence="2" id="KW-0472">Membrane</keyword>
<feature type="transmembrane region" description="Helical" evidence="2">
    <location>
        <begin position="12"/>
        <end position="29"/>
    </location>
</feature>
<evidence type="ECO:0000313" key="4">
    <source>
        <dbReference type="Proteomes" id="UP000639775"/>
    </source>
</evidence>
<dbReference type="EMBL" id="JAAORB010000001">
    <property type="protein sequence ID" value="NHQ72928.1"/>
    <property type="molecule type" value="Genomic_DNA"/>
</dbReference>
<dbReference type="AlphaFoldDB" id="A0A967BED1"/>
<reference evidence="3" key="1">
    <citation type="submission" date="2020-03" db="EMBL/GenBank/DDBJ databases">
        <title>Roseovarius gahaiensis sp. nov., isolated from Gahai Saline Lake, China.</title>
        <authorList>
            <person name="Sun X."/>
        </authorList>
    </citation>
    <scope>NUCLEOTIDE SEQUENCE</scope>
    <source>
        <strain evidence="3">GH877</strain>
    </source>
</reference>
<dbReference type="RefSeq" id="WP_167192616.1">
    <property type="nucleotide sequence ID" value="NZ_JAAORB010000001.1"/>
</dbReference>
<protein>
    <submittedName>
        <fullName evidence="3">NADH:ubiquinone oxidoreductase</fullName>
    </submittedName>
</protein>
<feature type="compositionally biased region" description="Basic and acidic residues" evidence="1">
    <location>
        <begin position="73"/>
        <end position="84"/>
    </location>
</feature>
<feature type="compositionally biased region" description="Basic and acidic residues" evidence="1">
    <location>
        <begin position="131"/>
        <end position="141"/>
    </location>
</feature>
<feature type="compositionally biased region" description="Basic and acidic residues" evidence="1">
    <location>
        <begin position="92"/>
        <end position="101"/>
    </location>
</feature>
<evidence type="ECO:0000256" key="2">
    <source>
        <dbReference type="SAM" id="Phobius"/>
    </source>
</evidence>
<keyword evidence="2" id="KW-0812">Transmembrane</keyword>
<feature type="region of interest" description="Disordered" evidence="1">
    <location>
        <begin position="116"/>
        <end position="181"/>
    </location>
</feature>
<feature type="transmembrane region" description="Helical" evidence="2">
    <location>
        <begin position="35"/>
        <end position="58"/>
    </location>
</feature>
<name>A0A967BED1_9RHOB</name>
<gene>
    <name evidence="3" type="ORF">HAT86_00410</name>
</gene>
<evidence type="ECO:0000256" key="1">
    <source>
        <dbReference type="SAM" id="MobiDB-lite"/>
    </source>
</evidence>
<sequence>MSNSENWNMCQIACWAVAALIGLLILLGTTDAVGFIAALMAGAAMAVFGGLVLTRLFCTAGSQSQNGAAGGDTEQKPVETKVKDSVTTAGETAKEAAKKTVEQVKDTGAEVAKTMETTADKASNAAQTAVEKADKVVDDAAKPTSTAGPDHAGDSVAESTDDGARPEGLDGPRDGKADDLKQIKGVGPKLEQLLNEMGFYHFDQIAGWSADEVAWVNENLKGFKGRVTRDNWIEQATTLAAGGETDFSKRVEDGNIY</sequence>
<feature type="region of interest" description="Disordered" evidence="1">
    <location>
        <begin position="64"/>
        <end position="101"/>
    </location>
</feature>
<comment type="caution">
    <text evidence="3">The sequence shown here is derived from an EMBL/GenBank/DDBJ whole genome shotgun (WGS) entry which is preliminary data.</text>
</comment>
<dbReference type="Proteomes" id="UP000639775">
    <property type="component" value="Unassembled WGS sequence"/>
</dbReference>
<feature type="compositionally biased region" description="Polar residues" evidence="1">
    <location>
        <begin position="116"/>
        <end position="127"/>
    </location>
</feature>
<keyword evidence="2" id="KW-1133">Transmembrane helix</keyword>
<accession>A0A967BED1</accession>
<keyword evidence="4" id="KW-1185">Reference proteome</keyword>
<dbReference type="Gene3D" id="1.10.150.20">
    <property type="entry name" value="5' to 3' exonuclease, C-terminal subdomain"/>
    <property type="match status" value="1"/>
</dbReference>